<reference evidence="1 2" key="1">
    <citation type="journal article" date="2022" name="BMC Genomics">
        <title>Comparative genome analysis of mycobacteria focusing on tRNA and non-coding RNA.</title>
        <authorList>
            <person name="Behra P.R.K."/>
            <person name="Pettersson B.M.F."/>
            <person name="Ramesh M."/>
            <person name="Das S."/>
            <person name="Dasgupta S."/>
            <person name="Kirsebom L.A."/>
        </authorList>
    </citation>
    <scope>NUCLEOTIDE SEQUENCE [LARGE SCALE GENOMIC DNA]</scope>
    <source>
        <strain evidence="1 2">DSM 44078</strain>
    </source>
</reference>
<dbReference type="RefSeq" id="WP_264070706.1">
    <property type="nucleotide sequence ID" value="NZ_JACKTY010000042.1"/>
</dbReference>
<proteinExistence type="predicted"/>
<protein>
    <submittedName>
        <fullName evidence="1">Uncharacterized protein</fullName>
    </submittedName>
</protein>
<name>A0ABT3CJ34_9MYCO</name>
<dbReference type="Proteomes" id="UP001526201">
    <property type="component" value="Unassembled WGS sequence"/>
</dbReference>
<gene>
    <name evidence="1" type="ORF">H7J73_25995</name>
</gene>
<keyword evidence="2" id="KW-1185">Reference proteome</keyword>
<organism evidence="1 2">
    <name type="scientific">Mycolicibacterium komossense</name>
    <dbReference type="NCBI Taxonomy" id="1779"/>
    <lineage>
        <taxon>Bacteria</taxon>
        <taxon>Bacillati</taxon>
        <taxon>Actinomycetota</taxon>
        <taxon>Actinomycetes</taxon>
        <taxon>Mycobacteriales</taxon>
        <taxon>Mycobacteriaceae</taxon>
        <taxon>Mycolicibacterium</taxon>
    </lineage>
</organism>
<comment type="caution">
    <text evidence="1">The sequence shown here is derived from an EMBL/GenBank/DDBJ whole genome shotgun (WGS) entry which is preliminary data.</text>
</comment>
<evidence type="ECO:0000313" key="1">
    <source>
        <dbReference type="EMBL" id="MCV7229465.1"/>
    </source>
</evidence>
<evidence type="ECO:0000313" key="2">
    <source>
        <dbReference type="Proteomes" id="UP001526201"/>
    </source>
</evidence>
<accession>A0ABT3CJ34</accession>
<sequence length="58" mass="6229">MTTDPEQIRVHVDSLLAALPDTSVDGAGLNGMDIDEVARRLEEAHDVLVEALESVEKG</sequence>
<dbReference type="EMBL" id="JACKTY010000042">
    <property type="protein sequence ID" value="MCV7229465.1"/>
    <property type="molecule type" value="Genomic_DNA"/>
</dbReference>